<comment type="caution">
    <text evidence="1">The sequence shown here is derived from an EMBL/GenBank/DDBJ whole genome shotgun (WGS) entry which is preliminary data.</text>
</comment>
<dbReference type="EMBL" id="JBBNAF010000008">
    <property type="protein sequence ID" value="KAK9122193.1"/>
    <property type="molecule type" value="Genomic_DNA"/>
</dbReference>
<reference evidence="1 2" key="1">
    <citation type="submission" date="2024-01" db="EMBL/GenBank/DDBJ databases">
        <title>Genome assemblies of Stephania.</title>
        <authorList>
            <person name="Yang L."/>
        </authorList>
    </citation>
    <scope>NUCLEOTIDE SEQUENCE [LARGE SCALE GENOMIC DNA]</scope>
    <source>
        <strain evidence="1">YNDBR</strain>
        <tissue evidence="1">Leaf</tissue>
    </source>
</reference>
<protein>
    <submittedName>
        <fullName evidence="1">Uncharacterized protein</fullName>
    </submittedName>
</protein>
<name>A0AAP0IWH8_9MAGN</name>
<keyword evidence="2" id="KW-1185">Reference proteome</keyword>
<evidence type="ECO:0000313" key="1">
    <source>
        <dbReference type="EMBL" id="KAK9122193.1"/>
    </source>
</evidence>
<organism evidence="1 2">
    <name type="scientific">Stephania yunnanensis</name>
    <dbReference type="NCBI Taxonomy" id="152371"/>
    <lineage>
        <taxon>Eukaryota</taxon>
        <taxon>Viridiplantae</taxon>
        <taxon>Streptophyta</taxon>
        <taxon>Embryophyta</taxon>
        <taxon>Tracheophyta</taxon>
        <taxon>Spermatophyta</taxon>
        <taxon>Magnoliopsida</taxon>
        <taxon>Ranunculales</taxon>
        <taxon>Menispermaceae</taxon>
        <taxon>Menispermoideae</taxon>
        <taxon>Cissampelideae</taxon>
        <taxon>Stephania</taxon>
    </lineage>
</organism>
<dbReference type="AlphaFoldDB" id="A0AAP0IWH8"/>
<sequence length="199" mass="22201">MGPLPTSRTANKSWYNSGVTRAAIIARLLQCFWSALKEFILTHMQLLPQQELNMVWGSMLPRLTFAAKCGCTKCGTIAGLDHRLREFMPVAESDLKATYDRTDGMKWSYDGCQVSGYAGLVGLSSSVATSMLLGVRDSSHQDPLCALHTSLNWLYVATYNFLFLKVYGADMADPNTGNKRKKQLQKILLTRLELLDQPD</sequence>
<accession>A0AAP0IWH8</accession>
<proteinExistence type="predicted"/>
<evidence type="ECO:0000313" key="2">
    <source>
        <dbReference type="Proteomes" id="UP001420932"/>
    </source>
</evidence>
<gene>
    <name evidence="1" type="ORF">Syun_019810</name>
</gene>
<dbReference type="Proteomes" id="UP001420932">
    <property type="component" value="Unassembled WGS sequence"/>
</dbReference>